<comment type="similarity">
    <text evidence="1">Belongs to the LOB domain-containing protein family.</text>
</comment>
<dbReference type="OrthoDB" id="1922547at2759"/>
<keyword evidence="4" id="KW-1185">Reference proteome</keyword>
<dbReference type="InterPro" id="IPR004883">
    <property type="entry name" value="LOB"/>
</dbReference>
<gene>
    <name evidence="3" type="ORF">C3L33_01292</name>
</gene>
<comment type="caution">
    <text evidence="3">The sequence shown here is derived from an EMBL/GenBank/DDBJ whole genome shotgun (WGS) entry which is preliminary data.</text>
</comment>
<dbReference type="EMBL" id="QEFC01000075">
    <property type="protein sequence ID" value="KAE9466805.1"/>
    <property type="molecule type" value="Genomic_DNA"/>
</dbReference>
<dbReference type="PANTHER" id="PTHR31304">
    <property type="entry name" value="LOB DOMAIN-CONTAINING PROTEIN 38"/>
    <property type="match status" value="1"/>
</dbReference>
<dbReference type="AlphaFoldDB" id="A0A6A4M898"/>
<feature type="domain" description="LOB" evidence="2">
    <location>
        <begin position="1"/>
        <end position="107"/>
    </location>
</feature>
<dbReference type="PROSITE" id="PS50891">
    <property type="entry name" value="LOB"/>
    <property type="match status" value="1"/>
</dbReference>
<dbReference type="Pfam" id="PF03195">
    <property type="entry name" value="LOB"/>
    <property type="match status" value="1"/>
</dbReference>
<organism evidence="3 4">
    <name type="scientific">Rhododendron williamsianum</name>
    <dbReference type="NCBI Taxonomy" id="262921"/>
    <lineage>
        <taxon>Eukaryota</taxon>
        <taxon>Viridiplantae</taxon>
        <taxon>Streptophyta</taxon>
        <taxon>Embryophyta</taxon>
        <taxon>Tracheophyta</taxon>
        <taxon>Spermatophyta</taxon>
        <taxon>Magnoliopsida</taxon>
        <taxon>eudicotyledons</taxon>
        <taxon>Gunneridae</taxon>
        <taxon>Pentapetalae</taxon>
        <taxon>asterids</taxon>
        <taxon>Ericales</taxon>
        <taxon>Ericaceae</taxon>
        <taxon>Ericoideae</taxon>
        <taxon>Rhodoreae</taxon>
        <taxon>Rhododendron</taxon>
    </lineage>
</organism>
<sequence>MSCNGCRVLRKGCSENCILRPCLQWIESPESQGHATIFVAKFFGRAGLMSFISAVPLNQRPALFQSLLFEACGRTVNPVNGAVGLQWTGNWHVCQAAVQTVLRGGALRPLPEFLTGGGALSPPDLDDASEAEITCTAKVLNSIEIRALNLNRKRQSAGVSTAIS</sequence>
<evidence type="ECO:0000313" key="3">
    <source>
        <dbReference type="EMBL" id="KAE9466805.1"/>
    </source>
</evidence>
<proteinExistence type="inferred from homology"/>
<accession>A0A6A4M898</accession>
<dbReference type="Proteomes" id="UP000428333">
    <property type="component" value="Linkage Group LG01"/>
</dbReference>
<name>A0A6A4M898_9ERIC</name>
<evidence type="ECO:0000259" key="2">
    <source>
        <dbReference type="PROSITE" id="PS50891"/>
    </source>
</evidence>
<evidence type="ECO:0000313" key="4">
    <source>
        <dbReference type="Proteomes" id="UP000428333"/>
    </source>
</evidence>
<dbReference type="GO" id="GO:0010468">
    <property type="term" value="P:regulation of gene expression"/>
    <property type="evidence" value="ECO:0007669"/>
    <property type="project" value="TreeGrafter"/>
</dbReference>
<reference evidence="3 4" key="1">
    <citation type="journal article" date="2019" name="Genome Biol. Evol.">
        <title>The Rhododendron genome and chromosomal organization provide insight into shared whole-genome duplications across the heath family (Ericaceae).</title>
        <authorList>
            <person name="Soza V.L."/>
            <person name="Lindsley D."/>
            <person name="Waalkes A."/>
            <person name="Ramage E."/>
            <person name="Patwardhan R.P."/>
            <person name="Burton J.N."/>
            <person name="Adey A."/>
            <person name="Kumar A."/>
            <person name="Qiu R."/>
            <person name="Shendure J."/>
            <person name="Hall B."/>
        </authorList>
    </citation>
    <scope>NUCLEOTIDE SEQUENCE [LARGE SCALE GENOMIC DNA]</scope>
    <source>
        <strain evidence="3">RSF 1966-606</strain>
    </source>
</reference>
<feature type="non-terminal residue" evidence="3">
    <location>
        <position position="1"/>
    </location>
</feature>
<dbReference type="PANTHER" id="PTHR31304:SF1">
    <property type="entry name" value="LOB DOMAIN-CONTAINING PROTEIN 39"/>
    <property type="match status" value="1"/>
</dbReference>
<protein>
    <recommendedName>
        <fullName evidence="2">LOB domain-containing protein</fullName>
    </recommendedName>
</protein>
<evidence type="ECO:0000256" key="1">
    <source>
        <dbReference type="ARBA" id="ARBA00005474"/>
    </source>
</evidence>